<evidence type="ECO:0000313" key="1">
    <source>
        <dbReference type="EMBL" id="MFB5188770.1"/>
    </source>
</evidence>
<accession>A0ABV5A8Z8</accession>
<dbReference type="RefSeq" id="WP_275475607.1">
    <property type="nucleotide sequence ID" value="NZ_CP162940.1"/>
</dbReference>
<organism evidence="1 2">
    <name type="scientific">Alicyclobacillus fastidiosus</name>
    <dbReference type="NCBI Taxonomy" id="392011"/>
    <lineage>
        <taxon>Bacteria</taxon>
        <taxon>Bacillati</taxon>
        <taxon>Bacillota</taxon>
        <taxon>Bacilli</taxon>
        <taxon>Bacillales</taxon>
        <taxon>Alicyclobacillaceae</taxon>
        <taxon>Alicyclobacillus</taxon>
    </lineage>
</organism>
<evidence type="ECO:0000313" key="2">
    <source>
        <dbReference type="Proteomes" id="UP001579974"/>
    </source>
</evidence>
<sequence length="67" mass="8223">MVGRKRAKQAEWYLEHRFEYLDAQLGKLRELIEPQNGDVNFEALKEFLEMRGRLRELEHIRKHAQDW</sequence>
<dbReference type="Proteomes" id="UP001579974">
    <property type="component" value="Unassembled WGS sequence"/>
</dbReference>
<comment type="caution">
    <text evidence="1">The sequence shown here is derived from an EMBL/GenBank/DDBJ whole genome shotgun (WGS) entry which is preliminary data.</text>
</comment>
<protein>
    <submittedName>
        <fullName evidence="1">Uncharacterized protein</fullName>
    </submittedName>
</protein>
<name>A0ABV5A8Z8_9BACL</name>
<dbReference type="EMBL" id="JBDXSU010000001">
    <property type="protein sequence ID" value="MFB5188770.1"/>
    <property type="molecule type" value="Genomic_DNA"/>
</dbReference>
<gene>
    <name evidence="1" type="ORF">KKP3000_001203</name>
</gene>
<keyword evidence="2" id="KW-1185">Reference proteome</keyword>
<reference evidence="1 2" key="1">
    <citation type="journal article" date="2024" name="Int. J. Mol. Sci.">
        <title>Exploration of Alicyclobacillus spp. Genome in Search of Antibiotic Resistance.</title>
        <authorList>
            <person name="Bucka-Kolendo J."/>
            <person name="Kiousi D.E."/>
            <person name="Dekowska A."/>
            <person name="Mikolajczuk-Szczyrba A."/>
            <person name="Karadedos D.M."/>
            <person name="Michael P."/>
            <person name="Galanis A."/>
            <person name="Sokolowska B."/>
        </authorList>
    </citation>
    <scope>NUCLEOTIDE SEQUENCE [LARGE SCALE GENOMIC DNA]</scope>
    <source>
        <strain evidence="1 2">KKP 3000</strain>
    </source>
</reference>
<proteinExistence type="predicted"/>